<protein>
    <submittedName>
        <fullName evidence="4">Hydroxyacid dehydrogenase</fullName>
    </submittedName>
</protein>
<dbReference type="RefSeq" id="WP_133410870.1">
    <property type="nucleotide sequence ID" value="NZ_SMZT01000005.1"/>
</dbReference>
<organism evidence="4 5">
    <name type="scientific">Kocuria rosea</name>
    <name type="common">Deinococcus erythromyxa</name>
    <name type="synonym">Micrococcus rubens</name>
    <dbReference type="NCBI Taxonomy" id="1275"/>
    <lineage>
        <taxon>Bacteria</taxon>
        <taxon>Bacillati</taxon>
        <taxon>Actinomycetota</taxon>
        <taxon>Actinomycetes</taxon>
        <taxon>Micrococcales</taxon>
        <taxon>Micrococcaceae</taxon>
        <taxon>Kocuria</taxon>
    </lineage>
</organism>
<dbReference type="Gene3D" id="3.40.50.720">
    <property type="entry name" value="NAD(P)-binding Rossmann-like Domain"/>
    <property type="match status" value="2"/>
</dbReference>
<dbReference type="SUPFAM" id="SSF51735">
    <property type="entry name" value="NAD(P)-binding Rossmann-fold domains"/>
    <property type="match status" value="1"/>
</dbReference>
<dbReference type="PANTHER" id="PTHR10996:SF178">
    <property type="entry name" value="2-HYDROXYACID DEHYDROGENASE YGL185C-RELATED"/>
    <property type="match status" value="1"/>
</dbReference>
<dbReference type="PROSITE" id="PS00671">
    <property type="entry name" value="D_2_HYDROXYACID_DH_3"/>
    <property type="match status" value="1"/>
</dbReference>
<evidence type="ECO:0000313" key="5">
    <source>
        <dbReference type="Proteomes" id="UP000295163"/>
    </source>
</evidence>
<dbReference type="AlphaFoldDB" id="A0A4V3B2T0"/>
<feature type="domain" description="D-isomer specific 2-hydroxyacid dehydrogenase NAD-binding" evidence="3">
    <location>
        <begin position="123"/>
        <end position="294"/>
    </location>
</feature>
<evidence type="ECO:0000313" key="4">
    <source>
        <dbReference type="EMBL" id="TDL42018.1"/>
    </source>
</evidence>
<dbReference type="EMBL" id="SMZT01000005">
    <property type="protein sequence ID" value="TDL42018.1"/>
    <property type="molecule type" value="Genomic_DNA"/>
</dbReference>
<comment type="caution">
    <text evidence="4">The sequence shown here is derived from an EMBL/GenBank/DDBJ whole genome shotgun (WGS) entry which is preliminary data.</text>
</comment>
<dbReference type="GO" id="GO:0016618">
    <property type="term" value="F:hydroxypyruvate reductase [NAD(P)H] activity"/>
    <property type="evidence" value="ECO:0007669"/>
    <property type="project" value="TreeGrafter"/>
</dbReference>
<dbReference type="GO" id="GO:0051287">
    <property type="term" value="F:NAD binding"/>
    <property type="evidence" value="ECO:0007669"/>
    <property type="project" value="InterPro"/>
</dbReference>
<dbReference type="InterPro" id="IPR029753">
    <property type="entry name" value="D-isomer_DH_CS"/>
</dbReference>
<proteinExistence type="predicted"/>
<dbReference type="Proteomes" id="UP000295163">
    <property type="component" value="Unassembled WGS sequence"/>
</dbReference>
<dbReference type="GO" id="GO:0030267">
    <property type="term" value="F:glyoxylate reductase (NADPH) activity"/>
    <property type="evidence" value="ECO:0007669"/>
    <property type="project" value="TreeGrafter"/>
</dbReference>
<dbReference type="InterPro" id="IPR006140">
    <property type="entry name" value="D-isomer_DH_NAD-bd"/>
</dbReference>
<dbReference type="Pfam" id="PF02826">
    <property type="entry name" value="2-Hacid_dh_C"/>
    <property type="match status" value="1"/>
</dbReference>
<dbReference type="SUPFAM" id="SSF52283">
    <property type="entry name" value="Formate/glycerate dehydrogenase catalytic domain-like"/>
    <property type="match status" value="1"/>
</dbReference>
<evidence type="ECO:0000259" key="3">
    <source>
        <dbReference type="Pfam" id="PF02826"/>
    </source>
</evidence>
<reference evidence="4 5" key="1">
    <citation type="submission" date="2019-03" db="EMBL/GenBank/DDBJ databases">
        <title>Genome Sequencing and Assembly of Various Microbes Isolated from Partially Reclaimed Soil and Acid Mine Drainage (AMD) Site.</title>
        <authorList>
            <person name="Steinbock B."/>
            <person name="Bechtold R."/>
            <person name="Sevigny J.L."/>
            <person name="Thomas D."/>
            <person name="Cuthill L.R."/>
            <person name="Aveiro Johannsen E.J."/>
            <person name="Thomas K."/>
            <person name="Ghosh A."/>
        </authorList>
    </citation>
    <scope>NUCLEOTIDE SEQUENCE [LARGE SCALE GENOMIC DNA]</scope>
    <source>
        <strain evidence="4 5">S-A3</strain>
    </source>
</reference>
<evidence type="ECO:0000256" key="2">
    <source>
        <dbReference type="ARBA" id="ARBA00023027"/>
    </source>
</evidence>
<evidence type="ECO:0000256" key="1">
    <source>
        <dbReference type="ARBA" id="ARBA00023002"/>
    </source>
</evidence>
<gene>
    <name evidence="4" type="ORF">E2R59_12840</name>
</gene>
<dbReference type="PANTHER" id="PTHR10996">
    <property type="entry name" value="2-HYDROXYACID DEHYDROGENASE-RELATED"/>
    <property type="match status" value="1"/>
</dbReference>
<sequence>MAVMPSAQTPAPSAPSVPLSELSVVSLPEQELVDHLSDRVPGFRYVLWDMAGDPVGARADEIDVAVAPYFTGRWVGALPAATRLRLVQLQSTGFDGVPEAIGPDLALSTAGWVHAAGTAELALGLMIAAQRELDRAVRQQRDGIWRRFETRTLADSRVLVLGVGEIGSAVVDRLLPFEVEVTRVASRARTDERGPVHGIDELPGLLPDADVLVVALPASPATDGLVDARVLSLLPDDALVVNVGRGRVVDTPALTAEVVSGRLRCALDVVEPEPFPGDHPLFRAPGAILTPHTGGSCASYKPRVRRLLRTQLERIAAGERPLFLQQEGRLDVPADAEG</sequence>
<keyword evidence="1" id="KW-0560">Oxidoreductase</keyword>
<accession>A0A4V3B2T0</accession>
<dbReference type="GeneID" id="64348308"/>
<dbReference type="InterPro" id="IPR050223">
    <property type="entry name" value="D-isomer_2-hydroxyacid_DH"/>
</dbReference>
<name>A0A4V3B2T0_KOCRO</name>
<dbReference type="GO" id="GO:0005829">
    <property type="term" value="C:cytosol"/>
    <property type="evidence" value="ECO:0007669"/>
    <property type="project" value="TreeGrafter"/>
</dbReference>
<dbReference type="InterPro" id="IPR036291">
    <property type="entry name" value="NAD(P)-bd_dom_sf"/>
</dbReference>
<keyword evidence="2" id="KW-0520">NAD</keyword>